<dbReference type="InterPro" id="IPR000387">
    <property type="entry name" value="Tyr_Pase_dom"/>
</dbReference>
<keyword evidence="1" id="KW-1133">Transmembrane helix</keyword>
<proteinExistence type="predicted"/>
<dbReference type="PROSITE" id="PS50056">
    <property type="entry name" value="TYR_PHOSPHATASE_2"/>
    <property type="match status" value="1"/>
</dbReference>
<dbReference type="EMBL" id="CACVAP010000056">
    <property type="protein sequence ID" value="CAA6808728.1"/>
    <property type="molecule type" value="Genomic_DNA"/>
</dbReference>
<feature type="transmembrane region" description="Helical" evidence="1">
    <location>
        <begin position="93"/>
        <end position="113"/>
    </location>
</feature>
<dbReference type="Pfam" id="PF00782">
    <property type="entry name" value="DSPc"/>
    <property type="match status" value="1"/>
</dbReference>
<evidence type="ECO:0000256" key="1">
    <source>
        <dbReference type="SAM" id="Phobius"/>
    </source>
</evidence>
<dbReference type="Pfam" id="PF01569">
    <property type="entry name" value="PAP2"/>
    <property type="match status" value="1"/>
</dbReference>
<evidence type="ECO:0000259" key="2">
    <source>
        <dbReference type="PROSITE" id="PS50056"/>
    </source>
</evidence>
<dbReference type="InterPro" id="IPR000340">
    <property type="entry name" value="Dual-sp_phosphatase_cat-dom"/>
</dbReference>
<dbReference type="SUPFAM" id="SSF52799">
    <property type="entry name" value="(Phosphotyrosine protein) phosphatases II"/>
    <property type="match status" value="1"/>
</dbReference>
<keyword evidence="1" id="KW-0812">Transmembrane</keyword>
<sequence length="443" mass="51277">MYKFDVTLSAKTSMKERLVWMLYLGITFFLLYGSANQYAGLTAPHNVFVFEWEKNIPFIEAFIIPYMFSDLMFVFAFFLAYTRLELRVLALRIFFIVSFSVLMFLLFPLQFSFEKPEAETFTFLFTVLQADLPFNQAPSLHVSFSIVLWFSMASQIKSAFLKGLLAIWFTSIALSTLFVYQHHFIDLPTGALVGFLAVYFISEKKENSVLKAFMTPRSLKMALYYLVGAIVFVLLAFNISVFFVYIALSLFLVSVIYAFGLNGWLTSSSLTEYFLKYALFAPYILGNTLSWFYYKRKIPLMTEVKENVYFGRLYDAEEGKSLKEKNIKNIINLATEHFLVKVAIEPRVYNLPFLDQIIPSPELLHKAVLLIEEHKKEPIYIHCALGLSRSVLVVSAWLLYTGHDRDEVEEIIKRVRPNYVKSAYMGIALDIYTDYRLSLKKGK</sequence>
<dbReference type="PANTHER" id="PTHR47216:SF4">
    <property type="entry name" value="OS01G0859400 PROTEIN"/>
    <property type="match status" value="1"/>
</dbReference>
<reference evidence="3" key="1">
    <citation type="submission" date="2020-01" db="EMBL/GenBank/DDBJ databases">
        <authorList>
            <person name="Meier V. D."/>
            <person name="Meier V D."/>
        </authorList>
    </citation>
    <scope>NUCLEOTIDE SEQUENCE</scope>
    <source>
        <strain evidence="3">HLG_WM_MAG_06</strain>
    </source>
</reference>
<dbReference type="SMART" id="SM00195">
    <property type="entry name" value="DSPc"/>
    <property type="match status" value="1"/>
</dbReference>
<feature type="transmembrane region" description="Helical" evidence="1">
    <location>
        <begin position="273"/>
        <end position="294"/>
    </location>
</feature>
<feature type="transmembrane region" description="Helical" evidence="1">
    <location>
        <begin position="223"/>
        <end position="253"/>
    </location>
</feature>
<organism evidence="3">
    <name type="scientific">uncultured Sulfurovum sp</name>
    <dbReference type="NCBI Taxonomy" id="269237"/>
    <lineage>
        <taxon>Bacteria</taxon>
        <taxon>Pseudomonadati</taxon>
        <taxon>Campylobacterota</taxon>
        <taxon>Epsilonproteobacteria</taxon>
        <taxon>Campylobacterales</taxon>
        <taxon>Sulfurovaceae</taxon>
        <taxon>Sulfurovum</taxon>
        <taxon>environmental samples</taxon>
    </lineage>
</organism>
<dbReference type="PANTHER" id="PTHR47216">
    <property type="match status" value="1"/>
</dbReference>
<feature type="transmembrane region" description="Helical" evidence="1">
    <location>
        <begin position="20"/>
        <end position="39"/>
    </location>
</feature>
<feature type="transmembrane region" description="Helical" evidence="1">
    <location>
        <begin position="159"/>
        <end position="178"/>
    </location>
</feature>
<feature type="transmembrane region" description="Helical" evidence="1">
    <location>
        <begin position="133"/>
        <end position="152"/>
    </location>
</feature>
<feature type="transmembrane region" description="Helical" evidence="1">
    <location>
        <begin position="59"/>
        <end position="81"/>
    </location>
</feature>
<keyword evidence="1" id="KW-0472">Membrane</keyword>
<dbReference type="InterPro" id="IPR000326">
    <property type="entry name" value="PAP2/HPO"/>
</dbReference>
<protein>
    <submittedName>
        <fullName evidence="3">Ser/Thr and Tyr protein phosphatase (Dual specificity)</fullName>
    </submittedName>
</protein>
<feature type="domain" description="Tyrosine specific protein phosphatases" evidence="2">
    <location>
        <begin position="361"/>
        <end position="427"/>
    </location>
</feature>
<name>A0A6S6SJT7_9BACT</name>
<dbReference type="AlphaFoldDB" id="A0A6S6SJT7"/>
<feature type="transmembrane region" description="Helical" evidence="1">
    <location>
        <begin position="184"/>
        <end position="202"/>
    </location>
</feature>
<evidence type="ECO:0000313" key="3">
    <source>
        <dbReference type="EMBL" id="CAA6808728.1"/>
    </source>
</evidence>
<accession>A0A6S6SJT7</accession>
<dbReference type="InterPro" id="IPR020422">
    <property type="entry name" value="TYR_PHOSPHATASE_DUAL_dom"/>
</dbReference>
<dbReference type="InterPro" id="IPR029021">
    <property type="entry name" value="Prot-tyrosine_phosphatase-like"/>
</dbReference>
<dbReference type="Gene3D" id="3.90.190.10">
    <property type="entry name" value="Protein tyrosine phosphatase superfamily"/>
    <property type="match status" value="1"/>
</dbReference>
<gene>
    <name evidence="3" type="ORF">HELGO_WM17238</name>
</gene>